<name>A0A3E2V9I5_9FIRM</name>
<dbReference type="InterPro" id="IPR036397">
    <property type="entry name" value="RNaseH_sf"/>
</dbReference>
<evidence type="ECO:0000256" key="2">
    <source>
        <dbReference type="SAM" id="MobiDB-lite"/>
    </source>
</evidence>
<evidence type="ECO:0000313" key="5">
    <source>
        <dbReference type="Proteomes" id="UP000261079"/>
    </source>
</evidence>
<evidence type="ECO:0000313" key="4">
    <source>
        <dbReference type="EMBL" id="RGC07204.1"/>
    </source>
</evidence>
<organism evidence="4 5">
    <name type="scientific">Faecalibacterium prausnitzii</name>
    <dbReference type="NCBI Taxonomy" id="853"/>
    <lineage>
        <taxon>Bacteria</taxon>
        <taxon>Bacillati</taxon>
        <taxon>Bacillota</taxon>
        <taxon>Clostridia</taxon>
        <taxon>Eubacteriales</taxon>
        <taxon>Oscillospiraceae</taxon>
        <taxon>Faecalibacterium</taxon>
    </lineage>
</organism>
<accession>A0A3E2V9I5</accession>
<dbReference type="InterPro" id="IPR048020">
    <property type="entry name" value="Transpos_IS3"/>
</dbReference>
<evidence type="ECO:0000256" key="1">
    <source>
        <dbReference type="ARBA" id="ARBA00002286"/>
    </source>
</evidence>
<dbReference type="Pfam" id="PF13333">
    <property type="entry name" value="rve_2"/>
    <property type="match status" value="1"/>
</dbReference>
<dbReference type="PANTHER" id="PTHR46889:SF4">
    <property type="entry name" value="TRANSPOSASE INSO FOR INSERTION SEQUENCE ELEMENT IS911B-RELATED"/>
    <property type="match status" value="1"/>
</dbReference>
<sequence>MRISQNYTRTTHIESLGAGRGTPKQKAQVVQELRQKYPLKALLQLAGLPRSTFYYYLHRSQNPAKYQMVKEQIITIFNENKKRYGYRRITQELHNNDICVNHKTVQKLMKQLGLVCQVRAKRKYNSYKGEVGEVAPNLLERHFKTNQPNRKWVTDVTEFKVNDQKLYLSPILDLFNGEVVSYNLSRHPNFKQITEMLEGAFQKLPNKVDNLILHSDQGWQYQMKSYQNLLKAKEITQSMSRKATCLDNAVAENFFGLLKTELFYLEKFDSIDQLEKAIVDYIDYYNNRRIKLKLNGLSPVQYRIQTVGAA</sequence>
<protein>
    <submittedName>
        <fullName evidence="4">IS3 family transposase</fullName>
    </submittedName>
</protein>
<comment type="function">
    <text evidence="1">Involved in the transposition of the insertion sequence.</text>
</comment>
<dbReference type="InterPro" id="IPR050900">
    <property type="entry name" value="Transposase_IS3/IS150/IS904"/>
</dbReference>
<dbReference type="NCBIfam" id="NF033516">
    <property type="entry name" value="transpos_IS3"/>
    <property type="match status" value="1"/>
</dbReference>
<dbReference type="Pfam" id="PF00665">
    <property type="entry name" value="rve"/>
    <property type="match status" value="1"/>
</dbReference>
<proteinExistence type="predicted"/>
<reference evidence="4 5" key="1">
    <citation type="submission" date="2018-08" db="EMBL/GenBank/DDBJ databases">
        <title>A genome reference for cultivated species of the human gut microbiota.</title>
        <authorList>
            <person name="Zou Y."/>
            <person name="Xue W."/>
            <person name="Luo G."/>
        </authorList>
    </citation>
    <scope>NUCLEOTIDE SEQUENCE [LARGE SCALE GENOMIC DNA]</scope>
    <source>
        <strain evidence="4 5">AM42-11AC</strain>
    </source>
</reference>
<dbReference type="InterPro" id="IPR012337">
    <property type="entry name" value="RNaseH-like_sf"/>
</dbReference>
<feature type="region of interest" description="Disordered" evidence="2">
    <location>
        <begin position="1"/>
        <end position="22"/>
    </location>
</feature>
<dbReference type="InterPro" id="IPR025948">
    <property type="entry name" value="HTH-like_dom"/>
</dbReference>
<dbReference type="RefSeq" id="WP_117535003.1">
    <property type="nucleotide sequence ID" value="NZ_QVEZ01000001.1"/>
</dbReference>
<dbReference type="PROSITE" id="PS50994">
    <property type="entry name" value="INTEGRASE"/>
    <property type="match status" value="1"/>
</dbReference>
<dbReference type="AlphaFoldDB" id="A0A3E2V9I5"/>
<comment type="caution">
    <text evidence="4">The sequence shown here is derived from an EMBL/GenBank/DDBJ whole genome shotgun (WGS) entry which is preliminary data.</text>
</comment>
<dbReference type="PANTHER" id="PTHR46889">
    <property type="entry name" value="TRANSPOSASE INSF FOR INSERTION SEQUENCE IS3B-RELATED"/>
    <property type="match status" value="1"/>
</dbReference>
<dbReference type="EMBL" id="QVEZ01000001">
    <property type="protein sequence ID" value="RGC07204.1"/>
    <property type="molecule type" value="Genomic_DNA"/>
</dbReference>
<evidence type="ECO:0000259" key="3">
    <source>
        <dbReference type="PROSITE" id="PS50994"/>
    </source>
</evidence>
<feature type="domain" description="Integrase catalytic" evidence="3">
    <location>
        <begin position="144"/>
        <end position="307"/>
    </location>
</feature>
<dbReference type="Proteomes" id="UP000261079">
    <property type="component" value="Unassembled WGS sequence"/>
</dbReference>
<gene>
    <name evidence="4" type="ORF">DW905_01090</name>
</gene>
<dbReference type="Pfam" id="PF13276">
    <property type="entry name" value="HTH_21"/>
    <property type="match status" value="1"/>
</dbReference>
<dbReference type="GO" id="GO:0015074">
    <property type="term" value="P:DNA integration"/>
    <property type="evidence" value="ECO:0007669"/>
    <property type="project" value="InterPro"/>
</dbReference>
<dbReference type="GO" id="GO:0003676">
    <property type="term" value="F:nucleic acid binding"/>
    <property type="evidence" value="ECO:0007669"/>
    <property type="project" value="InterPro"/>
</dbReference>
<feature type="compositionally biased region" description="Polar residues" evidence="2">
    <location>
        <begin position="1"/>
        <end position="10"/>
    </location>
</feature>
<dbReference type="SUPFAM" id="SSF53098">
    <property type="entry name" value="Ribonuclease H-like"/>
    <property type="match status" value="1"/>
</dbReference>
<dbReference type="Gene3D" id="3.30.420.10">
    <property type="entry name" value="Ribonuclease H-like superfamily/Ribonuclease H"/>
    <property type="match status" value="1"/>
</dbReference>
<dbReference type="InterPro" id="IPR001584">
    <property type="entry name" value="Integrase_cat-core"/>
</dbReference>